<name>A0A024G9X6_9STRA</name>
<keyword evidence="2" id="KW-1185">Reference proteome</keyword>
<proteinExistence type="predicted"/>
<dbReference type="InParanoid" id="A0A024G9X6"/>
<dbReference type="EMBL" id="CAIX01000053">
    <property type="protein sequence ID" value="CCI43681.1"/>
    <property type="molecule type" value="Genomic_DNA"/>
</dbReference>
<gene>
    <name evidence="1" type="ORF">BN9_044650</name>
</gene>
<protein>
    <submittedName>
        <fullName evidence="1">Uncharacterized protein</fullName>
    </submittedName>
</protein>
<evidence type="ECO:0000313" key="1">
    <source>
        <dbReference type="EMBL" id="CCI43681.1"/>
    </source>
</evidence>
<evidence type="ECO:0000313" key="2">
    <source>
        <dbReference type="Proteomes" id="UP000053237"/>
    </source>
</evidence>
<sequence length="1073" mass="122800">MRLVKMLKLYISWYGNKTEGNDEESSQLLVDAMYLMAACRTKANESTRIFSRMIECMEKKNKLCPLALQLLCTAWKNDSRLYPHLEAALCKPQSQEFEGEKNEDGSSEMEIVQMAPIFQLQTSLSHPVVPVVCLAIDSIAAFRAVESKIRRKKTIIDIQDSRFQLSITDFYLLAHLHNIDSTQIVDHDVFQKQRKQLLNSLWEHAISKKEVDSGHSLLSEDIWSAAWHAIRLLPSAYLTHVGVDRHSDLSSLFQHAVLAIQQTHDHESRNHVAEIMSRFMVTECKALINTQAHDIHECVSSPLNKRSDLYHTRISTMKSKEVTRSIAKLAQLPTLSTSFLCPLPPINSLEQIHSTRRNKQLRVLGQHLDNIVFTFYCLRFTLWLRNWHDYFRVYVHDAWTIAQFQKCPTKFVDIILKLVDEWTEKQSFVECSLHFWLAIASVLNESVKVHYDTLITKWSEILLFFLENLEILVDPKSTGNTKQNEQLVMLLVSIYHHITWVRIDNDLASRLSIVLTQVKSKESNNRNLREYIISIVLLTQARLLTVVDNSNVWVTEVKGAVSSNLSNIAATLPSNASHTLKLQEQVLHIFNSQNIEAVPVENSSVLVAWASCTALMILLLGLLSCVQLITELDEWLVTYQQVSDNNTLKDLVFCVRGKILSRGLRSNMVNFQCIQKYLKTWKMKLENAFSQNTFSAMCLPNLIASYPSMFTRDQFDEIWPKKTFFTALENENVRVDQRIAAMIGLCNLLHLCVGDTNAYASKNLVTLDQFSVIEIVDALMVKHQSCELATACALLAQSLLLAEHPIMIPRFKDQFNQQLAQITGKAPILCSNLGFLYDAFRHEIESEEMSACRKTQCAFPVVEINQLLHLFWELYGCSRTLKYVCSERLELAASVVLLAFTICSCNDWIIHEFFQGKSSIERLPEAVKVELIRGFTELKIVKDTTKNSHYEFKFACLLRLTKLALMESAEEHLPPFYWMLMLTALTGRAEGDDEAMVKNAIEVASESNLLARLFRQNDQFACEQNVVGFVDDVLLRVCDKRDVLDEDFVILIATKAILWISDVRLGVNLLHLF</sequence>
<reference evidence="1 2" key="1">
    <citation type="submission" date="2012-05" db="EMBL/GenBank/DDBJ databases">
        <title>Recombination and specialization in a pathogen metapopulation.</title>
        <authorList>
            <person name="Gardiner A."/>
            <person name="Kemen E."/>
            <person name="Schultz-Larsen T."/>
            <person name="MacLean D."/>
            <person name="Van Oosterhout C."/>
            <person name="Jones J.D.G."/>
        </authorList>
    </citation>
    <scope>NUCLEOTIDE SEQUENCE [LARGE SCALE GENOMIC DNA]</scope>
    <source>
        <strain evidence="1 2">Ac Nc2</strain>
    </source>
</reference>
<dbReference type="AlphaFoldDB" id="A0A024G9X6"/>
<organism evidence="1 2">
    <name type="scientific">Albugo candida</name>
    <dbReference type="NCBI Taxonomy" id="65357"/>
    <lineage>
        <taxon>Eukaryota</taxon>
        <taxon>Sar</taxon>
        <taxon>Stramenopiles</taxon>
        <taxon>Oomycota</taxon>
        <taxon>Peronosporomycetes</taxon>
        <taxon>Albuginales</taxon>
        <taxon>Albuginaceae</taxon>
        <taxon>Albugo</taxon>
    </lineage>
</organism>
<dbReference type="Proteomes" id="UP000053237">
    <property type="component" value="Unassembled WGS sequence"/>
</dbReference>
<comment type="caution">
    <text evidence="1">The sequence shown here is derived from an EMBL/GenBank/DDBJ whole genome shotgun (WGS) entry which is preliminary data.</text>
</comment>
<accession>A0A024G9X6</accession>